<dbReference type="Gene3D" id="1.10.10.10">
    <property type="entry name" value="Winged helix-like DNA-binding domain superfamily/Winged helix DNA-binding domain"/>
    <property type="match status" value="1"/>
</dbReference>
<dbReference type="Pfam" id="PF13276">
    <property type="entry name" value="HTH_21"/>
    <property type="match status" value="1"/>
</dbReference>
<name>A0A3S9AMX8_ACIJO</name>
<dbReference type="SUPFAM" id="SSF46689">
    <property type="entry name" value="Homeodomain-like"/>
    <property type="match status" value="1"/>
</dbReference>
<dbReference type="AlphaFoldDB" id="A0A3S9AMX8"/>
<dbReference type="PANTHER" id="PTHR46889">
    <property type="entry name" value="TRANSPOSASE INSF FOR INSERTION SEQUENCE IS3B-RELATED"/>
    <property type="match status" value="1"/>
</dbReference>
<sequence>MTKLKYTPEIRERAVQLLIESEKDYPSTWAAITAIAPKIGCTPETLRAWHQKHLDQQNPIRVQQISDQEKMKQMEREIKELKRANEILRKAAGFFRPGGARPPTQIMVDFIHNNKDLYGVDAICRILPIAPSTYYRTLDLCDEKHCFAREHRAKRDLHDLHHAEEIKRIWKESSGRYGVRKVWQKLKREGYIIARCTVARLMKKLGIQGVWRGKNKQTTRSRDDQKRAPDLVKRNFRADQPNHLWVADFTYIQTNSGWVYTAFIIDVFSRAIVGWKVSTRMNTDMVLDALEQALHDRGMPKNVIHHSDRGVQYLSIRYTNRLEAANLRASVGTTGDSYDNALAETVNGLYKTEVIEYLKADWQGLADVQLATLNWVDWFNKKRVHSALGYVSPFEFEAMYYDKINPLGQVA</sequence>
<dbReference type="InterPro" id="IPR036397">
    <property type="entry name" value="RNaseH_sf"/>
</dbReference>
<dbReference type="Pfam" id="PF00665">
    <property type="entry name" value="rve"/>
    <property type="match status" value="1"/>
</dbReference>
<dbReference type="RefSeq" id="WP_126037749.1">
    <property type="nucleotide sequence ID" value="NZ_CP022298.1"/>
</dbReference>
<evidence type="ECO:0000313" key="4">
    <source>
        <dbReference type="EMBL" id="AZN65000.1"/>
    </source>
</evidence>
<evidence type="ECO:0000256" key="2">
    <source>
        <dbReference type="SAM" id="Coils"/>
    </source>
</evidence>
<evidence type="ECO:0000313" key="5">
    <source>
        <dbReference type="Proteomes" id="UP000276980"/>
    </source>
</evidence>
<dbReference type="InterPro" id="IPR036388">
    <property type="entry name" value="WH-like_DNA-bd_sf"/>
</dbReference>
<evidence type="ECO:0000256" key="1">
    <source>
        <dbReference type="ARBA" id="ARBA00009964"/>
    </source>
</evidence>
<dbReference type="PANTHER" id="PTHR46889:SF4">
    <property type="entry name" value="TRANSPOSASE INSO FOR INSERTION SEQUENCE ELEMENT IS911B-RELATED"/>
    <property type="match status" value="1"/>
</dbReference>
<gene>
    <name evidence="4" type="ORF">CFH90_13580</name>
</gene>
<dbReference type="GO" id="GO:0015074">
    <property type="term" value="P:DNA integration"/>
    <property type="evidence" value="ECO:0007669"/>
    <property type="project" value="InterPro"/>
</dbReference>
<dbReference type="EMBL" id="CP022298">
    <property type="protein sequence ID" value="AZN65000.1"/>
    <property type="molecule type" value="Genomic_DNA"/>
</dbReference>
<protein>
    <submittedName>
        <fullName evidence="4">IS3 family transposase</fullName>
    </submittedName>
</protein>
<dbReference type="GO" id="GO:0006313">
    <property type="term" value="P:DNA transposition"/>
    <property type="evidence" value="ECO:0007669"/>
    <property type="project" value="InterPro"/>
</dbReference>
<accession>A0A3S9AMX8</accession>
<evidence type="ECO:0000259" key="3">
    <source>
        <dbReference type="PROSITE" id="PS50994"/>
    </source>
</evidence>
<dbReference type="InterPro" id="IPR001584">
    <property type="entry name" value="Integrase_cat-core"/>
</dbReference>
<feature type="coiled-coil region" evidence="2">
    <location>
        <begin position="64"/>
        <end position="91"/>
    </location>
</feature>
<dbReference type="Proteomes" id="UP000276980">
    <property type="component" value="Chromosome"/>
</dbReference>
<dbReference type="GO" id="GO:0003677">
    <property type="term" value="F:DNA binding"/>
    <property type="evidence" value="ECO:0007669"/>
    <property type="project" value="InterPro"/>
</dbReference>
<proteinExistence type="inferred from homology"/>
<dbReference type="InterPro" id="IPR048020">
    <property type="entry name" value="Transpos_IS3"/>
</dbReference>
<dbReference type="InterPro" id="IPR002514">
    <property type="entry name" value="Transposase_8"/>
</dbReference>
<dbReference type="InterPro" id="IPR050900">
    <property type="entry name" value="Transposase_IS3/IS150/IS904"/>
</dbReference>
<dbReference type="SUPFAM" id="SSF53098">
    <property type="entry name" value="Ribonuclease H-like"/>
    <property type="match status" value="1"/>
</dbReference>
<feature type="domain" description="Integrase catalytic" evidence="3">
    <location>
        <begin position="237"/>
        <end position="401"/>
    </location>
</feature>
<dbReference type="Pfam" id="PF13333">
    <property type="entry name" value="rve_2"/>
    <property type="match status" value="1"/>
</dbReference>
<dbReference type="InterPro" id="IPR025948">
    <property type="entry name" value="HTH-like_dom"/>
</dbReference>
<organism evidence="4 5">
    <name type="scientific">Acinetobacter johnsonii</name>
    <dbReference type="NCBI Taxonomy" id="40214"/>
    <lineage>
        <taxon>Bacteria</taxon>
        <taxon>Pseudomonadati</taxon>
        <taxon>Pseudomonadota</taxon>
        <taxon>Gammaproteobacteria</taxon>
        <taxon>Moraxellales</taxon>
        <taxon>Moraxellaceae</taxon>
        <taxon>Acinetobacter</taxon>
    </lineage>
</organism>
<dbReference type="Pfam" id="PF01527">
    <property type="entry name" value="HTH_Tnp_1"/>
    <property type="match status" value="1"/>
</dbReference>
<dbReference type="Gene3D" id="3.30.420.10">
    <property type="entry name" value="Ribonuclease H-like superfamily/Ribonuclease H"/>
    <property type="match status" value="1"/>
</dbReference>
<reference evidence="4 5" key="1">
    <citation type="submission" date="2017-06" db="EMBL/GenBank/DDBJ databases">
        <title>Complete Genome Sequence of the Carbazole-Degrading Bacterium Acinetobacter johnsonii IC001.</title>
        <authorList>
            <person name="Vejarano F."/>
            <person name="Suzuki-Minakuchi C."/>
            <person name="Ohtsubo Y."/>
            <person name="Tsuda M."/>
            <person name="Okada K."/>
            <person name="Nojiri H."/>
        </authorList>
    </citation>
    <scope>NUCLEOTIDE SEQUENCE [LARGE SCALE GENOMIC DNA]</scope>
    <source>
        <strain evidence="4 5">IC001</strain>
    </source>
</reference>
<dbReference type="PROSITE" id="PS50994">
    <property type="entry name" value="INTEGRASE"/>
    <property type="match status" value="1"/>
</dbReference>
<dbReference type="GO" id="GO:0004803">
    <property type="term" value="F:transposase activity"/>
    <property type="evidence" value="ECO:0007669"/>
    <property type="project" value="InterPro"/>
</dbReference>
<dbReference type="InterPro" id="IPR009057">
    <property type="entry name" value="Homeodomain-like_sf"/>
</dbReference>
<keyword evidence="2" id="KW-0175">Coiled coil</keyword>
<comment type="similarity">
    <text evidence="1">Belongs to the transposase 8 family.</text>
</comment>
<dbReference type="NCBIfam" id="NF033516">
    <property type="entry name" value="transpos_IS3"/>
    <property type="match status" value="1"/>
</dbReference>
<dbReference type="InterPro" id="IPR012337">
    <property type="entry name" value="RNaseH-like_sf"/>
</dbReference>